<keyword evidence="3" id="KW-1185">Reference proteome</keyword>
<name>A0A918D9W9_9ACTN</name>
<dbReference type="AlphaFoldDB" id="A0A918D9W9"/>
<proteinExistence type="predicted"/>
<gene>
    <name evidence="2" type="ORF">GCM10011579_081740</name>
</gene>
<reference evidence="2 3" key="1">
    <citation type="journal article" date="2014" name="Int. J. Syst. Evol. Microbiol.">
        <title>Complete genome sequence of Corynebacterium casei LMG S-19264T (=DSM 44701T), isolated from a smear-ripened cheese.</title>
        <authorList>
            <consortium name="US DOE Joint Genome Institute (JGI-PGF)"/>
            <person name="Walter F."/>
            <person name="Albersmeier A."/>
            <person name="Kalinowski J."/>
            <person name="Ruckert C."/>
        </authorList>
    </citation>
    <scope>NUCLEOTIDE SEQUENCE [LARGE SCALE GENOMIC DNA]</scope>
    <source>
        <strain evidence="2 3">CGMCC 4.7111</strain>
    </source>
</reference>
<sequence length="67" mass="7285">MLRTRRGHEHLVAPPPPGSGAKAWEVCPLLEAHGQHINTSTARLRTPSDVATFLTSDPTQTKVKETS</sequence>
<dbReference type="EMBL" id="BMMM01000021">
    <property type="protein sequence ID" value="GGN88193.1"/>
    <property type="molecule type" value="Genomic_DNA"/>
</dbReference>
<evidence type="ECO:0000256" key="1">
    <source>
        <dbReference type="SAM" id="MobiDB-lite"/>
    </source>
</evidence>
<comment type="caution">
    <text evidence="2">The sequence shown here is derived from an EMBL/GenBank/DDBJ whole genome shotgun (WGS) entry which is preliminary data.</text>
</comment>
<evidence type="ECO:0000313" key="3">
    <source>
        <dbReference type="Proteomes" id="UP000600365"/>
    </source>
</evidence>
<feature type="region of interest" description="Disordered" evidence="1">
    <location>
        <begin position="1"/>
        <end position="21"/>
    </location>
</feature>
<dbReference type="Proteomes" id="UP000600365">
    <property type="component" value="Unassembled WGS sequence"/>
</dbReference>
<protein>
    <submittedName>
        <fullName evidence="2">Uncharacterized protein</fullName>
    </submittedName>
</protein>
<evidence type="ECO:0000313" key="2">
    <source>
        <dbReference type="EMBL" id="GGN88193.1"/>
    </source>
</evidence>
<organism evidence="2 3">
    <name type="scientific">Streptomyces albiflavescens</name>
    <dbReference type="NCBI Taxonomy" id="1623582"/>
    <lineage>
        <taxon>Bacteria</taxon>
        <taxon>Bacillati</taxon>
        <taxon>Actinomycetota</taxon>
        <taxon>Actinomycetes</taxon>
        <taxon>Kitasatosporales</taxon>
        <taxon>Streptomycetaceae</taxon>
        <taxon>Streptomyces</taxon>
    </lineage>
</organism>
<accession>A0A918D9W9</accession>